<dbReference type="Pfam" id="PF00528">
    <property type="entry name" value="BPD_transp_1"/>
    <property type="match status" value="1"/>
</dbReference>
<evidence type="ECO:0000313" key="11">
    <source>
        <dbReference type="Proteomes" id="UP000516052"/>
    </source>
</evidence>
<keyword evidence="11" id="KW-1185">Reference proteome</keyword>
<feature type="transmembrane region" description="Helical" evidence="8">
    <location>
        <begin position="189"/>
        <end position="211"/>
    </location>
</feature>
<dbReference type="EMBL" id="CP060828">
    <property type="protein sequence ID" value="QNP68589.1"/>
    <property type="molecule type" value="Genomic_DNA"/>
</dbReference>
<proteinExistence type="inferred from homology"/>
<reference evidence="10 11" key="1">
    <citation type="submission" date="2020-08" db="EMBL/GenBank/DDBJ databases">
        <title>A novel species.</title>
        <authorList>
            <person name="Gao J."/>
        </authorList>
    </citation>
    <scope>NUCLEOTIDE SEQUENCE [LARGE SCALE GENOMIC DNA]</scope>
    <source>
        <strain evidence="10 11">CRXT-G-22</strain>
    </source>
</reference>
<evidence type="ECO:0000256" key="8">
    <source>
        <dbReference type="RuleBase" id="RU363032"/>
    </source>
</evidence>
<keyword evidence="4 8" id="KW-0812">Transmembrane</keyword>
<keyword evidence="3" id="KW-1003">Cell membrane</keyword>
<dbReference type="GO" id="GO:0006865">
    <property type="term" value="P:amino acid transport"/>
    <property type="evidence" value="ECO:0007669"/>
    <property type="project" value="UniProtKB-KW"/>
</dbReference>
<accession>A0A7H0I723</accession>
<gene>
    <name evidence="10" type="primary">ehuC</name>
    <name evidence="10" type="ORF">IAG44_03275</name>
</gene>
<comment type="similarity">
    <text evidence="8">Belongs to the binding-protein-dependent transport system permease family.</text>
</comment>
<keyword evidence="6 8" id="KW-1133">Transmembrane helix</keyword>
<dbReference type="AlphaFoldDB" id="A0A7H0I723"/>
<dbReference type="NCBIfam" id="TIGR01726">
    <property type="entry name" value="HEQRo_perm_3TM"/>
    <property type="match status" value="1"/>
</dbReference>
<dbReference type="PANTHER" id="PTHR30614">
    <property type="entry name" value="MEMBRANE COMPONENT OF AMINO ACID ABC TRANSPORTER"/>
    <property type="match status" value="1"/>
</dbReference>
<evidence type="ECO:0000259" key="9">
    <source>
        <dbReference type="PROSITE" id="PS50928"/>
    </source>
</evidence>
<dbReference type="InterPro" id="IPR010065">
    <property type="entry name" value="AA_ABC_transptr_permease_3TM"/>
</dbReference>
<dbReference type="InterPro" id="IPR014342">
    <property type="entry name" value="Ectoine_EhuC"/>
</dbReference>
<evidence type="ECO:0000256" key="2">
    <source>
        <dbReference type="ARBA" id="ARBA00022448"/>
    </source>
</evidence>
<keyword evidence="7 8" id="KW-0472">Membrane</keyword>
<dbReference type="SUPFAM" id="SSF161098">
    <property type="entry name" value="MetI-like"/>
    <property type="match status" value="1"/>
</dbReference>
<dbReference type="RefSeq" id="WP_187745628.1">
    <property type="nucleotide sequence ID" value="NZ_CP060828.1"/>
</dbReference>
<evidence type="ECO:0000256" key="1">
    <source>
        <dbReference type="ARBA" id="ARBA00004651"/>
    </source>
</evidence>
<feature type="transmembrane region" description="Helical" evidence="8">
    <location>
        <begin position="57"/>
        <end position="78"/>
    </location>
</feature>
<evidence type="ECO:0000256" key="5">
    <source>
        <dbReference type="ARBA" id="ARBA00022970"/>
    </source>
</evidence>
<feature type="transmembrane region" description="Helical" evidence="8">
    <location>
        <begin position="20"/>
        <end position="45"/>
    </location>
</feature>
<feature type="domain" description="ABC transmembrane type-1" evidence="9">
    <location>
        <begin position="19"/>
        <end position="206"/>
    </location>
</feature>
<evidence type="ECO:0000313" key="10">
    <source>
        <dbReference type="EMBL" id="QNP68589.1"/>
    </source>
</evidence>
<dbReference type="PROSITE" id="PS50928">
    <property type="entry name" value="ABC_TM1"/>
    <property type="match status" value="1"/>
</dbReference>
<protein>
    <submittedName>
        <fullName evidence="10">Ectoine/hydroxyectoine ABC transporter permease subunit EhuC</fullName>
    </submittedName>
</protein>
<dbReference type="KEGG" id="sroi:IAG44_03275"/>
<dbReference type="GO" id="GO:0022857">
    <property type="term" value="F:transmembrane transporter activity"/>
    <property type="evidence" value="ECO:0007669"/>
    <property type="project" value="InterPro"/>
</dbReference>
<comment type="subcellular location">
    <subcellularLocation>
        <location evidence="1 8">Cell membrane</location>
        <topology evidence="1 8">Multi-pass membrane protein</topology>
    </subcellularLocation>
</comment>
<dbReference type="NCBIfam" id="TIGR03004">
    <property type="entry name" value="ectoine_ehuC"/>
    <property type="match status" value="1"/>
</dbReference>
<evidence type="ECO:0000256" key="6">
    <source>
        <dbReference type="ARBA" id="ARBA00022989"/>
    </source>
</evidence>
<dbReference type="GO" id="GO:0043190">
    <property type="term" value="C:ATP-binding cassette (ABC) transporter complex"/>
    <property type="evidence" value="ECO:0007669"/>
    <property type="project" value="InterPro"/>
</dbReference>
<organism evidence="10 11">
    <name type="scientific">Streptomyces roseirectus</name>
    <dbReference type="NCBI Taxonomy" id="2768066"/>
    <lineage>
        <taxon>Bacteria</taxon>
        <taxon>Bacillati</taxon>
        <taxon>Actinomycetota</taxon>
        <taxon>Actinomycetes</taxon>
        <taxon>Kitasatosporales</taxon>
        <taxon>Streptomycetaceae</taxon>
        <taxon>Streptomyces</taxon>
    </lineage>
</organism>
<dbReference type="InterPro" id="IPR035906">
    <property type="entry name" value="MetI-like_sf"/>
</dbReference>
<keyword evidence="5" id="KW-0029">Amino-acid transport</keyword>
<keyword evidence="2 8" id="KW-0813">Transport</keyword>
<dbReference type="InterPro" id="IPR043429">
    <property type="entry name" value="ArtM/GltK/GlnP/TcyL/YhdX-like"/>
</dbReference>
<dbReference type="PANTHER" id="PTHR30614:SF0">
    <property type="entry name" value="L-CYSTINE TRANSPORT SYSTEM PERMEASE PROTEIN TCYL"/>
    <property type="match status" value="1"/>
</dbReference>
<dbReference type="Proteomes" id="UP000516052">
    <property type="component" value="Chromosome"/>
</dbReference>
<name>A0A7H0I723_9ACTN</name>
<dbReference type="Gene3D" id="1.10.3720.10">
    <property type="entry name" value="MetI-like"/>
    <property type="match status" value="1"/>
</dbReference>
<evidence type="ECO:0000256" key="3">
    <source>
        <dbReference type="ARBA" id="ARBA00022475"/>
    </source>
</evidence>
<dbReference type="CDD" id="cd06261">
    <property type="entry name" value="TM_PBP2"/>
    <property type="match status" value="1"/>
</dbReference>
<evidence type="ECO:0000256" key="4">
    <source>
        <dbReference type="ARBA" id="ARBA00022692"/>
    </source>
</evidence>
<sequence length="238" mass="25939">MGDFLSLFRDELPSVGSGLWVTVQATVLGALLAVAVAFGCGLAAGSRLRVVRWTSRGVVEFFRGTSLYIQLFWLYYAFPLLTGYQFDPLACGVLAFGLNYGAYGSEVVRGALAAVPTPQREAAVALSFTPLQRLYRVLLPQAWPQMIPPFTNLLIQLLKSTPLLWLISVADLTTVIQTLRDRTGETVPAYLTLLALYFVLAWALTAGMRWLERRAAGRLGRTVAPKAGTPVVMSGGRP</sequence>
<dbReference type="InterPro" id="IPR000515">
    <property type="entry name" value="MetI-like"/>
</dbReference>
<evidence type="ECO:0000256" key="7">
    <source>
        <dbReference type="ARBA" id="ARBA00023136"/>
    </source>
</evidence>